<feature type="region of interest" description="Disordered" evidence="1">
    <location>
        <begin position="228"/>
        <end position="251"/>
    </location>
</feature>
<feature type="compositionally biased region" description="Polar residues" evidence="1">
    <location>
        <begin position="305"/>
        <end position="337"/>
    </location>
</feature>
<comment type="caution">
    <text evidence="2">The sequence shown here is derived from an EMBL/GenBank/DDBJ whole genome shotgun (WGS) entry which is preliminary data.</text>
</comment>
<keyword evidence="3" id="KW-1185">Reference proteome</keyword>
<feature type="region of interest" description="Disordered" evidence="1">
    <location>
        <begin position="141"/>
        <end position="161"/>
    </location>
</feature>
<organism evidence="2 3">
    <name type="scientific">Nakaseomyces bracarensis</name>
    <dbReference type="NCBI Taxonomy" id="273131"/>
    <lineage>
        <taxon>Eukaryota</taxon>
        <taxon>Fungi</taxon>
        <taxon>Dikarya</taxon>
        <taxon>Ascomycota</taxon>
        <taxon>Saccharomycotina</taxon>
        <taxon>Saccharomycetes</taxon>
        <taxon>Saccharomycetales</taxon>
        <taxon>Saccharomycetaceae</taxon>
        <taxon>Nakaseomyces</taxon>
    </lineage>
</organism>
<feature type="compositionally biased region" description="Basic and acidic residues" evidence="1">
    <location>
        <begin position="228"/>
        <end position="238"/>
    </location>
</feature>
<feature type="compositionally biased region" description="Polar residues" evidence="1">
    <location>
        <begin position="738"/>
        <end position="753"/>
    </location>
</feature>
<proteinExistence type="predicted"/>
<reference evidence="2 3" key="1">
    <citation type="submission" date="2024-05" db="EMBL/GenBank/DDBJ databases">
        <title>Long read based assembly of the Candida bracarensis genome reveals expanded adhesin content.</title>
        <authorList>
            <person name="Marcet-Houben M."/>
            <person name="Ksiezopolska E."/>
            <person name="Gabaldon T."/>
        </authorList>
    </citation>
    <scope>NUCLEOTIDE SEQUENCE [LARGE SCALE GENOMIC DNA]</scope>
    <source>
        <strain evidence="2 3">CBM6</strain>
    </source>
</reference>
<feature type="compositionally biased region" description="Basic and acidic residues" evidence="1">
    <location>
        <begin position="90"/>
        <end position="99"/>
    </location>
</feature>
<feature type="region of interest" description="Disordered" evidence="1">
    <location>
        <begin position="305"/>
        <end position="364"/>
    </location>
</feature>
<feature type="region of interest" description="Disordered" evidence="1">
    <location>
        <begin position="457"/>
        <end position="498"/>
    </location>
</feature>
<accession>A0ABR4NYU4</accession>
<feature type="compositionally biased region" description="Acidic residues" evidence="1">
    <location>
        <begin position="141"/>
        <end position="150"/>
    </location>
</feature>
<sequence length="949" mass="106333">MSSARDKPELLNSSFYSSNSINTLDHAKTFRNSLILNVLSDNSIANSIENEGMEDLNGTDATFVEDNESDQAVKRDEYSLASTIKNENSLGKEKPKKNETQTINMSTSPSLSALANILQEKSKTADQKMRNSMLINITEEGEEQGTEEIGETQVSQRDTDSNTYSNLVASPNLIDIDGTNNVKYSTFDNNNDTQPDFLTTPKVEQGQNTQKLNFVSSLNAIVESQEKDIEEPRVDNKQTEIPTPKPSEIPKAEQYDEPVTTVPNIFNNNHNIKTNLRSISENQLRHTYNDAQDSNEIATNIFNKPLQNNSSTTSLPQGYSNNVQPIKRSVTNEQIKSNILRKGPKMDPATRASRTVSTGPVLEQTSQYKEKKGFFSFLKKKNKNTSKKNIPTSTDNYKPSSKFNSTSSKNSAPEIPKKSHSSNNIFGNFKKKKSDIKTSVIHDNAVESSNQDTLEKLNIPKGRSNSNTNVPTPFANIVEPNNGNDIRNRKPTPLNFDSPLVVDTAKTEDDHFIDDDNDKNYILGSPDVGSPAFSLPKPDAGEALFPKFLNSLEVDSIVSLERTRSIKSNKRNSINSHRRSLTDTLSINAQNEGMFITEVGSAVLSTPDLTKSPASSILRSGRFEAPFDMEISTDIDDSEDMINDRNNIDEMINEENETEDKNAFSMKNMENEFEQILSVDDRTSNSVKIAEAEVNGANQIYEEDQELMSDIMDFANIIDFGEEMDLGLGLSLNNDNSFQTPNDVSSNTQTTGPKQEGSIPKIIMNENISPEGSPVKMSDQEENEEVFKYEIRQEKIEPALPSPPLSEKGKIRISFDANSFENENFNEIEDSQYFTEDDLMGIDNDGNLMEKNDALMEHSFTSKSPLSTTLFFEEEEPETSNSQVKLSVSFSTEILLFETYGEEDYDRRPEIATCNQLTPQLAQMIKAELNELKSEMTIHEDSRCYTHYY</sequence>
<feature type="compositionally biased region" description="Polar residues" evidence="1">
    <location>
        <begin position="352"/>
        <end position="364"/>
    </location>
</feature>
<feature type="region of interest" description="Disordered" evidence="1">
    <location>
        <begin position="384"/>
        <end position="428"/>
    </location>
</feature>
<feature type="region of interest" description="Disordered" evidence="1">
    <location>
        <begin position="737"/>
        <end position="757"/>
    </location>
</feature>
<evidence type="ECO:0000313" key="2">
    <source>
        <dbReference type="EMBL" id="KAL3233872.1"/>
    </source>
</evidence>
<feature type="region of interest" description="Disordered" evidence="1">
    <location>
        <begin position="84"/>
        <end position="103"/>
    </location>
</feature>
<feature type="compositionally biased region" description="Low complexity" evidence="1">
    <location>
        <begin position="387"/>
        <end position="411"/>
    </location>
</feature>
<name>A0ABR4NYU4_9SACH</name>
<dbReference type="EMBL" id="JBEVYD010000004">
    <property type="protein sequence ID" value="KAL3233872.1"/>
    <property type="molecule type" value="Genomic_DNA"/>
</dbReference>
<evidence type="ECO:0000313" key="3">
    <source>
        <dbReference type="Proteomes" id="UP001623330"/>
    </source>
</evidence>
<dbReference type="Proteomes" id="UP001623330">
    <property type="component" value="Unassembled WGS sequence"/>
</dbReference>
<evidence type="ECO:0000256" key="1">
    <source>
        <dbReference type="SAM" id="MobiDB-lite"/>
    </source>
</evidence>
<protein>
    <submittedName>
        <fullName evidence="2">Protein BNI4</fullName>
    </submittedName>
</protein>
<gene>
    <name evidence="2" type="ORF">RNJ44_03912</name>
</gene>